<feature type="transmembrane region" description="Helical" evidence="2">
    <location>
        <begin position="181"/>
        <end position="202"/>
    </location>
</feature>
<feature type="transmembrane region" description="Helical" evidence="2">
    <location>
        <begin position="333"/>
        <end position="354"/>
    </location>
</feature>
<evidence type="ECO:0000256" key="1">
    <source>
        <dbReference type="SAM" id="MobiDB-lite"/>
    </source>
</evidence>
<feature type="transmembrane region" description="Helical" evidence="2">
    <location>
        <begin position="12"/>
        <end position="37"/>
    </location>
</feature>
<keyword evidence="2" id="KW-1133">Transmembrane helix</keyword>
<dbReference type="Pfam" id="PF03929">
    <property type="entry name" value="PepSY_TM"/>
    <property type="match status" value="1"/>
</dbReference>
<gene>
    <name evidence="3" type="ORF">EJK80_01980</name>
</gene>
<feature type="compositionally biased region" description="Polar residues" evidence="1">
    <location>
        <begin position="414"/>
        <end position="435"/>
    </location>
</feature>
<feature type="transmembrane region" description="Helical" evidence="2">
    <location>
        <begin position="374"/>
        <end position="401"/>
    </location>
</feature>
<evidence type="ECO:0000313" key="3">
    <source>
        <dbReference type="EMBL" id="TQE44379.1"/>
    </source>
</evidence>
<keyword evidence="2" id="KW-0472">Membrane</keyword>
<dbReference type="InterPro" id="IPR005625">
    <property type="entry name" value="PepSY-ass_TM"/>
</dbReference>
<feature type="transmembrane region" description="Helical" evidence="2">
    <location>
        <begin position="147"/>
        <end position="169"/>
    </location>
</feature>
<keyword evidence="4" id="KW-1185">Reference proteome</keyword>
<organism evidence="3 4">
    <name type="scientific">Corynebacterium phoceense</name>
    <dbReference type="NCBI Taxonomy" id="1686286"/>
    <lineage>
        <taxon>Bacteria</taxon>
        <taxon>Bacillati</taxon>
        <taxon>Actinomycetota</taxon>
        <taxon>Actinomycetes</taxon>
        <taxon>Mycobacteriales</taxon>
        <taxon>Corynebacteriaceae</taxon>
        <taxon>Corynebacterium</taxon>
    </lineage>
</organism>
<proteinExistence type="predicted"/>
<protein>
    <submittedName>
        <fullName evidence="3">PepSY domain-containing protein</fullName>
    </submittedName>
</protein>
<reference evidence="3 4" key="1">
    <citation type="submission" date="2019-06" db="EMBL/GenBank/DDBJ databases">
        <title>Draft genome of C. phoceense Strain 272.</title>
        <authorList>
            <person name="Pacheco L.G.C."/>
            <person name="Barberis C.M."/>
            <person name="Almuzara M.N."/>
            <person name="Traglia G.M."/>
            <person name="Santos C.S."/>
            <person name="Rocha D.J.P.G."/>
            <person name="Aguiar E.R.G.R."/>
            <person name="Vay C.A."/>
        </authorList>
    </citation>
    <scope>NUCLEOTIDE SEQUENCE [LARGE SCALE GENOMIC DNA]</scope>
    <source>
        <strain evidence="3 4">272</strain>
    </source>
</reference>
<dbReference type="STRING" id="1686286.GCA_900092335_00461"/>
<evidence type="ECO:0000313" key="4">
    <source>
        <dbReference type="Proteomes" id="UP000318080"/>
    </source>
</evidence>
<dbReference type="PANTHER" id="PTHR34219">
    <property type="entry name" value="IRON-REGULATED INNER MEMBRANE PROTEIN-RELATED"/>
    <property type="match status" value="1"/>
</dbReference>
<accession>A0A540R9G0</accession>
<keyword evidence="2" id="KW-0812">Transmembrane</keyword>
<dbReference type="Proteomes" id="UP000318080">
    <property type="component" value="Unassembled WGS sequence"/>
</dbReference>
<name>A0A540R9G0_9CORY</name>
<feature type="region of interest" description="Disordered" evidence="1">
    <location>
        <begin position="413"/>
        <end position="435"/>
    </location>
</feature>
<dbReference type="EMBL" id="VHIR01000002">
    <property type="protein sequence ID" value="TQE44379.1"/>
    <property type="molecule type" value="Genomic_DNA"/>
</dbReference>
<dbReference type="PANTHER" id="PTHR34219:SF1">
    <property type="entry name" value="PEPSY DOMAIN-CONTAINING PROTEIN"/>
    <property type="match status" value="1"/>
</dbReference>
<sequence>MSPRSFGVLRRLHTVAGVIVAPFLIAAALTGVLYALAPSLEKFVYADLTRPSGEAVVSLEDQVEAAREVYPDLALNTVQVIPGENTRVLFADDALPSKSYTHAVFVDPATGEVRGEKVQYGSSRALPLRAWLSNGHRSLWLGEPGRLYSELAASWMGALTIGGLVLWLGRRKRTRGTLRTHAWLGALCSAGFLFLTVTGLTWSSVAGGNIGKLRTLLHWKAPQLSASASEHAGHGAGSMEHMDMGPDLASLDGAYDVAREAGLRGILNLQPNGAAWNITEARAPFVFHNDAIAVVDGHVVERVNFSEWPLAAKLTEWLINLHMGFLFGLVNQIVLALIALALLVVSILGLVMWFRRGRRFAGPQGFGKLSKPALVTLVLCLVIYAIIAPLFGISLVVFLVVDAVWRAIRGAGATGSSTPPATRPASDSTYDSVSS</sequence>
<dbReference type="AlphaFoldDB" id="A0A540R9G0"/>
<comment type="caution">
    <text evidence="3">The sequence shown here is derived from an EMBL/GenBank/DDBJ whole genome shotgun (WGS) entry which is preliminary data.</text>
</comment>
<evidence type="ECO:0000256" key="2">
    <source>
        <dbReference type="SAM" id="Phobius"/>
    </source>
</evidence>
<dbReference type="RefSeq" id="WP_066509798.1">
    <property type="nucleotide sequence ID" value="NZ_VHIR01000002.1"/>
</dbReference>